<evidence type="ECO:0000256" key="10">
    <source>
        <dbReference type="ARBA" id="ARBA00023303"/>
    </source>
</evidence>
<evidence type="ECO:0000256" key="11">
    <source>
        <dbReference type="RuleBase" id="RU000679"/>
    </source>
</evidence>
<proteinExistence type="inferred from homology"/>
<organism evidence="13 14">
    <name type="scientific">Holothuria leucospilota</name>
    <name type="common">Black long sea cucumber</name>
    <name type="synonym">Mertensiothuria leucospilota</name>
    <dbReference type="NCBI Taxonomy" id="206669"/>
    <lineage>
        <taxon>Eukaryota</taxon>
        <taxon>Metazoa</taxon>
        <taxon>Echinodermata</taxon>
        <taxon>Eleutherozoa</taxon>
        <taxon>Echinozoa</taxon>
        <taxon>Holothuroidea</taxon>
        <taxon>Aspidochirotacea</taxon>
        <taxon>Aspidochirotida</taxon>
        <taxon>Holothuriidae</taxon>
        <taxon>Holothuria</taxon>
    </lineage>
</organism>
<dbReference type="GO" id="GO:0015280">
    <property type="term" value="F:ligand-gated sodium channel activity"/>
    <property type="evidence" value="ECO:0007669"/>
    <property type="project" value="TreeGrafter"/>
</dbReference>
<keyword evidence="4 11" id="KW-0812">Transmembrane</keyword>
<evidence type="ECO:0000313" key="14">
    <source>
        <dbReference type="Proteomes" id="UP001152320"/>
    </source>
</evidence>
<dbReference type="PANTHER" id="PTHR11690">
    <property type="entry name" value="AMILORIDE-SENSITIVE SODIUM CHANNEL-RELATED"/>
    <property type="match status" value="1"/>
</dbReference>
<evidence type="ECO:0000256" key="3">
    <source>
        <dbReference type="ARBA" id="ARBA00022461"/>
    </source>
</evidence>
<keyword evidence="10 11" id="KW-0407">Ion channel</keyword>
<dbReference type="PRINTS" id="PR01078">
    <property type="entry name" value="AMINACHANNEL"/>
</dbReference>
<evidence type="ECO:0000256" key="9">
    <source>
        <dbReference type="ARBA" id="ARBA00023201"/>
    </source>
</evidence>
<protein>
    <submittedName>
        <fullName evidence="13">Acid-sensing ion channel 2</fullName>
    </submittedName>
</protein>
<name>A0A9Q1BZF6_HOLLE</name>
<comment type="caution">
    <text evidence="13">The sequence shown here is derived from an EMBL/GenBank/DDBJ whole genome shotgun (WGS) entry which is preliminary data.</text>
</comment>
<evidence type="ECO:0000256" key="8">
    <source>
        <dbReference type="ARBA" id="ARBA00023136"/>
    </source>
</evidence>
<evidence type="ECO:0000313" key="13">
    <source>
        <dbReference type="EMBL" id="KAJ8035732.1"/>
    </source>
</evidence>
<gene>
    <name evidence="13" type="ORF">HOLleu_19497</name>
</gene>
<dbReference type="Gene3D" id="1.10.287.770">
    <property type="entry name" value="YojJ-like"/>
    <property type="match status" value="1"/>
</dbReference>
<dbReference type="Pfam" id="PF00858">
    <property type="entry name" value="ASC"/>
    <property type="match status" value="2"/>
</dbReference>
<keyword evidence="2 11" id="KW-0813">Transport</keyword>
<evidence type="ECO:0000256" key="7">
    <source>
        <dbReference type="ARBA" id="ARBA00023065"/>
    </source>
</evidence>
<dbReference type="InterPro" id="IPR001873">
    <property type="entry name" value="ENaC"/>
</dbReference>
<dbReference type="GO" id="GO:0005886">
    <property type="term" value="C:plasma membrane"/>
    <property type="evidence" value="ECO:0007669"/>
    <property type="project" value="TreeGrafter"/>
</dbReference>
<evidence type="ECO:0000256" key="12">
    <source>
        <dbReference type="SAM" id="Phobius"/>
    </source>
</evidence>
<dbReference type="Proteomes" id="UP001152320">
    <property type="component" value="Chromosome 9"/>
</dbReference>
<keyword evidence="14" id="KW-1185">Reference proteome</keyword>
<comment type="similarity">
    <text evidence="11">Belongs to the amiloride-sensitive sodium channel (TC 1.A.6) family.</text>
</comment>
<dbReference type="AlphaFoldDB" id="A0A9Q1BZF6"/>
<dbReference type="Gene3D" id="2.60.470.10">
    <property type="entry name" value="Acid-sensing ion channels like domains"/>
    <property type="match status" value="1"/>
</dbReference>
<keyword evidence="5 12" id="KW-1133">Transmembrane helix</keyword>
<feature type="transmembrane region" description="Helical" evidence="12">
    <location>
        <begin position="35"/>
        <end position="60"/>
    </location>
</feature>
<keyword evidence="3 11" id="KW-0894">Sodium channel</keyword>
<evidence type="ECO:0000256" key="4">
    <source>
        <dbReference type="ARBA" id="ARBA00022692"/>
    </source>
</evidence>
<dbReference type="OrthoDB" id="8065060at2759"/>
<keyword evidence="6" id="KW-0915">Sodium</keyword>
<evidence type="ECO:0000256" key="6">
    <source>
        <dbReference type="ARBA" id="ARBA00023053"/>
    </source>
</evidence>
<keyword evidence="8 12" id="KW-0472">Membrane</keyword>
<dbReference type="EMBL" id="JAIZAY010000009">
    <property type="protein sequence ID" value="KAJ8035732.1"/>
    <property type="molecule type" value="Genomic_DNA"/>
</dbReference>
<comment type="subcellular location">
    <subcellularLocation>
        <location evidence="1">Membrane</location>
        <topology evidence="1">Multi-pass membrane protein</topology>
    </subcellularLocation>
</comment>
<evidence type="ECO:0000256" key="2">
    <source>
        <dbReference type="ARBA" id="ARBA00022448"/>
    </source>
</evidence>
<accession>A0A9Q1BZF6</accession>
<reference evidence="13" key="1">
    <citation type="submission" date="2021-10" db="EMBL/GenBank/DDBJ databases">
        <title>Tropical sea cucumber genome reveals ecological adaptation and Cuvierian tubules defense mechanism.</title>
        <authorList>
            <person name="Chen T."/>
        </authorList>
    </citation>
    <scope>NUCLEOTIDE SEQUENCE</scope>
    <source>
        <strain evidence="13">Nanhai2018</strain>
        <tissue evidence="13">Muscle</tissue>
    </source>
</reference>
<keyword evidence="9 11" id="KW-0739">Sodium transport</keyword>
<dbReference type="PANTHER" id="PTHR11690:SF222">
    <property type="entry name" value="AMILORIDE-SENSITIVE SODIUM CHANNEL SUBUNIT GAMMA"/>
    <property type="match status" value="1"/>
</dbReference>
<keyword evidence="7 11" id="KW-0406">Ion transport</keyword>
<evidence type="ECO:0000256" key="1">
    <source>
        <dbReference type="ARBA" id="ARBA00004141"/>
    </source>
</evidence>
<feature type="transmembrane region" description="Helical" evidence="12">
    <location>
        <begin position="137"/>
        <end position="158"/>
    </location>
</feature>
<sequence>MGCWSNLYLHEWATDVADISGLKHVFGKGSILRRLIWAFFVLLSTGVWVWQSVMIFLYFFEYHHITKVDIAYSSHNDFPAVTICNFNKYRESAMTEEDIRNVGYHLAMYFVKWSTEVSDLHGVKHAFGPGSRLRQGIWSVICLTSLALFIWQSSVIIIHYRERHHITKTDLSYVTHLDFPSVTICNVNKYRESAFTTYDIRNVGFYLGIVDENHTLIYPHLYTDEFVAKLEAVDWETVEEDEAYNMTDFTIRTGHQIEDLIQSCLWKDEPCGLEEFVLSLTHLGACYTFNKYIEGQEFLSHNATTAGAANGLQLIIDIEDIEYTPTNDLDGGAMDAGAKIMLHRPTEPPYVKELGFAIAPGFHTFVQMRHERITSEPDPYTKCEEDGGIEYFDHYSLQACRIECETKIVEKYCFCKLPEQPGDFRVCNPAEVHECAHEKLVEAIEGKLEGEECECRSPCDVENYPFTTSVSRLRPRFIQRLFQDTHNMSESYIENNIAVVTIFYEALNYEEIDQIPEMSFTTLLAIMGGNMGLFLGGSALTIIQILEYCFDEATGCCMSNKDEKKRPKTPIVVAPVKTVDNTGVFNEENRNWGFENNGNV</sequence>
<evidence type="ECO:0000256" key="5">
    <source>
        <dbReference type="ARBA" id="ARBA00022989"/>
    </source>
</evidence>